<evidence type="ECO:0000313" key="1">
    <source>
        <dbReference type="EMBL" id="SPC82661.1"/>
    </source>
</evidence>
<sequence length="229" mass="25400">MVILEAFWYSKWVMHYIIGNLSTSTFQRYKVHANQSLNERVMAPGSRGAGAVFLHFFGEDSGQTGEATDEPRVARRSRSCHLSNASGLADQLAASRKDSEREGSCPGGKTRLIFSPGFAGNRAWAREIRSCEQRPPECFCIVLFRRPVFVRVVDVAPDVGFRRSWCPRKACATYFLKVQASHRGELGFARYDLANRGRWNVPYAKGSFSDRDSGLTGGALDDSGLACCS</sequence>
<protein>
    <submittedName>
        <fullName evidence="1">Uncharacterized protein</fullName>
    </submittedName>
</protein>
<reference evidence="1" key="1">
    <citation type="submission" date="2018-02" db="EMBL/GenBank/DDBJ databases">
        <authorList>
            <person name="Cohen D.B."/>
            <person name="Kent A.D."/>
        </authorList>
    </citation>
    <scope>NUCLEOTIDE SEQUENCE</scope>
</reference>
<name>A0A2N9F6Z0_FAGSY</name>
<accession>A0A2N9F6Z0</accession>
<gene>
    <name evidence="1" type="ORF">FSB_LOCUS10543</name>
</gene>
<dbReference type="EMBL" id="OIVN01000591">
    <property type="protein sequence ID" value="SPC82661.1"/>
    <property type="molecule type" value="Genomic_DNA"/>
</dbReference>
<organism evidence="1">
    <name type="scientific">Fagus sylvatica</name>
    <name type="common">Beechnut</name>
    <dbReference type="NCBI Taxonomy" id="28930"/>
    <lineage>
        <taxon>Eukaryota</taxon>
        <taxon>Viridiplantae</taxon>
        <taxon>Streptophyta</taxon>
        <taxon>Embryophyta</taxon>
        <taxon>Tracheophyta</taxon>
        <taxon>Spermatophyta</taxon>
        <taxon>Magnoliopsida</taxon>
        <taxon>eudicotyledons</taxon>
        <taxon>Gunneridae</taxon>
        <taxon>Pentapetalae</taxon>
        <taxon>rosids</taxon>
        <taxon>fabids</taxon>
        <taxon>Fagales</taxon>
        <taxon>Fagaceae</taxon>
        <taxon>Fagus</taxon>
    </lineage>
</organism>
<proteinExistence type="predicted"/>
<dbReference type="AlphaFoldDB" id="A0A2N9F6Z0"/>